<evidence type="ECO:0000256" key="1">
    <source>
        <dbReference type="SAM" id="MobiDB-lite"/>
    </source>
</evidence>
<accession>A0A149V2N0</accession>
<dbReference type="PATRIC" id="fig|178901.15.peg.2453"/>
<dbReference type="Proteomes" id="UP000075538">
    <property type="component" value="Unassembled WGS sequence"/>
</dbReference>
<dbReference type="AlphaFoldDB" id="A0A149V2N0"/>
<comment type="caution">
    <text evidence="2">The sequence shown here is derived from an EMBL/GenBank/DDBJ whole genome shotgun (WGS) entry which is preliminary data.</text>
</comment>
<protein>
    <submittedName>
        <fullName evidence="2">Uncharacterized protein</fullName>
    </submittedName>
</protein>
<dbReference type="RefSeq" id="WP_061491527.1">
    <property type="nucleotide sequence ID" value="NZ_LHZZ01000607.1"/>
</dbReference>
<organism evidence="2 3">
    <name type="scientific">Acetobacter malorum</name>
    <dbReference type="NCBI Taxonomy" id="178901"/>
    <lineage>
        <taxon>Bacteria</taxon>
        <taxon>Pseudomonadati</taxon>
        <taxon>Pseudomonadota</taxon>
        <taxon>Alphaproteobacteria</taxon>
        <taxon>Acetobacterales</taxon>
        <taxon>Acetobacteraceae</taxon>
        <taxon>Acetobacter</taxon>
    </lineage>
</organism>
<evidence type="ECO:0000313" key="3">
    <source>
        <dbReference type="Proteomes" id="UP000075538"/>
    </source>
</evidence>
<name>A0A149V2N0_9PROT</name>
<feature type="region of interest" description="Disordered" evidence="1">
    <location>
        <begin position="1"/>
        <end position="34"/>
    </location>
</feature>
<gene>
    <name evidence="2" type="ORF">AD953_11640</name>
</gene>
<sequence length="63" mass="6795">MASLSIPGKARRAPWEAAQSAIPVTAHQTSHHTRERLYGHPVASDGYAATRELLNDRLNTGAS</sequence>
<reference evidence="2 3" key="1">
    <citation type="submission" date="2015-06" db="EMBL/GenBank/DDBJ databases">
        <title>Improved classification and identification of acetic acid bacteria using matrix-assisted laser desorption/ionization time-of-flight mass spectrometry; Gluconobacter nephelii and Gluconobacter uchimurae are later heterotypic synonyms of Gluconobacter japonicus and Gluconobacter oxydans, respectively.</title>
        <authorList>
            <person name="Li L."/>
            <person name="Cleenwerck I."/>
            <person name="De Vuyst L."/>
            <person name="Vandamme P."/>
        </authorList>
    </citation>
    <scope>NUCLEOTIDE SEQUENCE [LARGE SCALE GENOMIC DNA]</scope>
    <source>
        <strain evidence="2 3">LMG 1604</strain>
    </source>
</reference>
<dbReference type="EMBL" id="LHZZ01000607">
    <property type="protein sequence ID" value="KXV74448.1"/>
    <property type="molecule type" value="Genomic_DNA"/>
</dbReference>
<proteinExistence type="predicted"/>
<evidence type="ECO:0000313" key="2">
    <source>
        <dbReference type="EMBL" id="KXV74448.1"/>
    </source>
</evidence>